<keyword evidence="5" id="KW-1015">Disulfide bond</keyword>
<keyword evidence="2" id="KW-0964">Secreted</keyword>
<dbReference type="InterPro" id="IPR037579">
    <property type="entry name" value="FIB_ANG-like"/>
</dbReference>
<reference evidence="10" key="1">
    <citation type="journal article" date="2006" name="Science">
        <title>Ancient noncoding elements conserved in the human genome.</title>
        <authorList>
            <person name="Venkatesh B."/>
            <person name="Kirkness E.F."/>
            <person name="Loh Y.H."/>
            <person name="Halpern A.L."/>
            <person name="Lee A.P."/>
            <person name="Johnson J."/>
            <person name="Dandona N."/>
            <person name="Viswanathan L.D."/>
            <person name="Tay A."/>
            <person name="Venter J.C."/>
            <person name="Strausberg R.L."/>
            <person name="Brenner S."/>
        </authorList>
    </citation>
    <scope>NUCLEOTIDE SEQUENCE [LARGE SCALE GENOMIC DNA]</scope>
</reference>
<dbReference type="STRING" id="7868.ENSCMIP00000020520"/>
<protein>
    <submittedName>
        <fullName evidence="9">Fibrinogen-like protein 1</fullName>
    </submittedName>
</protein>
<feature type="domain" description="Fibrinogen C-terminal" evidence="8">
    <location>
        <begin position="57"/>
        <end position="274"/>
    </location>
</feature>
<dbReference type="PANTHER" id="PTHR47221">
    <property type="entry name" value="FIBRINOGEN ALPHA CHAIN"/>
    <property type="match status" value="1"/>
</dbReference>
<dbReference type="RefSeq" id="XP_007894459.1">
    <property type="nucleotide sequence ID" value="XM_007896268.2"/>
</dbReference>
<keyword evidence="10" id="KW-1185">Reference proteome</keyword>
<organism evidence="9 10">
    <name type="scientific">Callorhinchus milii</name>
    <name type="common">Ghost shark</name>
    <dbReference type="NCBI Taxonomy" id="7868"/>
    <lineage>
        <taxon>Eukaryota</taxon>
        <taxon>Metazoa</taxon>
        <taxon>Chordata</taxon>
        <taxon>Craniata</taxon>
        <taxon>Vertebrata</taxon>
        <taxon>Chondrichthyes</taxon>
        <taxon>Holocephali</taxon>
        <taxon>Chimaeriformes</taxon>
        <taxon>Callorhinchidae</taxon>
        <taxon>Callorhinchus</taxon>
    </lineage>
</organism>
<comment type="subcellular location">
    <subcellularLocation>
        <location evidence="1">Secreted</location>
    </subcellularLocation>
</comment>
<dbReference type="Gene3D" id="3.90.215.10">
    <property type="entry name" value="Gamma Fibrinogen, chain A, domain 1"/>
    <property type="match status" value="1"/>
</dbReference>
<dbReference type="GO" id="GO:0005576">
    <property type="term" value="C:extracellular region"/>
    <property type="evidence" value="ECO:0007669"/>
    <property type="project" value="UniProtKB-SubCell"/>
</dbReference>
<dbReference type="InParanoid" id="A0A4W3HZ21"/>
<dbReference type="OMA" id="PIVINCN"/>
<dbReference type="GO" id="GO:0007596">
    <property type="term" value="P:blood coagulation"/>
    <property type="evidence" value="ECO:0007669"/>
    <property type="project" value="InterPro"/>
</dbReference>
<dbReference type="Ensembl" id="ENSCMIT00000020894.1">
    <property type="protein sequence ID" value="ENSCMIP00000020520.1"/>
    <property type="gene ID" value="ENSCMIG00000009443.1"/>
</dbReference>
<evidence type="ECO:0000313" key="9">
    <source>
        <dbReference type="Ensembl" id="ENSCMIP00000020520.1"/>
    </source>
</evidence>
<dbReference type="PANTHER" id="PTHR47221:SF6">
    <property type="entry name" value="FIBRINOGEN ALPHA CHAIN"/>
    <property type="match status" value="1"/>
</dbReference>
<dbReference type="InterPro" id="IPR014716">
    <property type="entry name" value="Fibrinogen_a/b/g_C_1"/>
</dbReference>
<proteinExistence type="predicted"/>
<dbReference type="AlphaFoldDB" id="A0A4W3HZ21"/>
<reference evidence="9" key="5">
    <citation type="submission" date="2025-09" db="UniProtKB">
        <authorList>
            <consortium name="Ensembl"/>
        </authorList>
    </citation>
    <scope>IDENTIFICATION</scope>
</reference>
<dbReference type="GeneTree" id="ENSGT00940000164423"/>
<dbReference type="KEGG" id="cmk:103180431"/>
<evidence type="ECO:0000256" key="4">
    <source>
        <dbReference type="ARBA" id="ARBA00023054"/>
    </source>
</evidence>
<evidence type="ECO:0000256" key="7">
    <source>
        <dbReference type="SAM" id="SignalP"/>
    </source>
</evidence>
<dbReference type="InterPro" id="IPR036056">
    <property type="entry name" value="Fibrinogen-like_C"/>
</dbReference>
<evidence type="ECO:0000259" key="8">
    <source>
        <dbReference type="PROSITE" id="PS51406"/>
    </source>
</evidence>
<evidence type="ECO:0000256" key="6">
    <source>
        <dbReference type="ARBA" id="ARBA00023180"/>
    </source>
</evidence>
<evidence type="ECO:0000256" key="3">
    <source>
        <dbReference type="ARBA" id="ARBA00022729"/>
    </source>
</evidence>
<keyword evidence="4" id="KW-0175">Coiled coil</keyword>
<dbReference type="Proteomes" id="UP000314986">
    <property type="component" value="Unassembled WGS sequence"/>
</dbReference>
<evidence type="ECO:0000313" key="10">
    <source>
        <dbReference type="Proteomes" id="UP000314986"/>
    </source>
</evidence>
<dbReference type="SUPFAM" id="SSF56496">
    <property type="entry name" value="Fibrinogen C-terminal domain-like"/>
    <property type="match status" value="1"/>
</dbReference>
<dbReference type="OrthoDB" id="7735550at2759"/>
<name>A0A4W3HZ21_CALMI</name>
<sequence>MAFQVLLFVAAVFLQSANSADPNKPGVVLSGGKAIVIQNYHLLKSKSNIINMHEAYKMKEKYMRDCDALFKLGYTESGIYVIQPVDSPYLVVHCNMSYDCSGWTTFQRNTRNSEMTWTEAWTSFKYGFGNIEGDHYLGNHYMQLITRHKWYKMRVVLDKDDDQKYAEYSSMKLETENYNLKLGAFKGGATDALSSSVNMVDNMGFSAKDMDNDNSRQNCAGKYGGGFWFNTCDPAMPTVQLNQRGRIYWGDFCDDCRHVTMIVKPVDMYCRPEDWPMEE</sequence>
<reference evidence="10" key="2">
    <citation type="journal article" date="2007" name="PLoS Biol.">
        <title>Survey sequencing and comparative analysis of the elephant shark (Callorhinchus milii) genome.</title>
        <authorList>
            <person name="Venkatesh B."/>
            <person name="Kirkness E.F."/>
            <person name="Loh Y.H."/>
            <person name="Halpern A.L."/>
            <person name="Lee A.P."/>
            <person name="Johnson J."/>
            <person name="Dandona N."/>
            <person name="Viswanathan L.D."/>
            <person name="Tay A."/>
            <person name="Venter J.C."/>
            <person name="Strausberg R.L."/>
            <person name="Brenner S."/>
        </authorList>
    </citation>
    <scope>NUCLEOTIDE SEQUENCE [LARGE SCALE GENOMIC DNA]</scope>
</reference>
<reference evidence="9" key="4">
    <citation type="submission" date="2025-08" db="UniProtKB">
        <authorList>
            <consortium name="Ensembl"/>
        </authorList>
    </citation>
    <scope>IDENTIFICATION</scope>
</reference>
<keyword evidence="6" id="KW-0325">Glycoprotein</keyword>
<reference evidence="10" key="3">
    <citation type="journal article" date="2014" name="Nature">
        <title>Elephant shark genome provides unique insights into gnathostome evolution.</title>
        <authorList>
            <consortium name="International Elephant Shark Genome Sequencing Consortium"/>
            <person name="Venkatesh B."/>
            <person name="Lee A.P."/>
            <person name="Ravi V."/>
            <person name="Maurya A.K."/>
            <person name="Lian M.M."/>
            <person name="Swann J.B."/>
            <person name="Ohta Y."/>
            <person name="Flajnik M.F."/>
            <person name="Sutoh Y."/>
            <person name="Kasahara M."/>
            <person name="Hoon S."/>
            <person name="Gangu V."/>
            <person name="Roy S.W."/>
            <person name="Irimia M."/>
            <person name="Korzh V."/>
            <person name="Kondrychyn I."/>
            <person name="Lim Z.W."/>
            <person name="Tay B.H."/>
            <person name="Tohari S."/>
            <person name="Kong K.W."/>
            <person name="Ho S."/>
            <person name="Lorente-Galdos B."/>
            <person name="Quilez J."/>
            <person name="Marques-Bonet T."/>
            <person name="Raney B.J."/>
            <person name="Ingham P.W."/>
            <person name="Tay A."/>
            <person name="Hillier L.W."/>
            <person name="Minx P."/>
            <person name="Boehm T."/>
            <person name="Wilson R.K."/>
            <person name="Brenner S."/>
            <person name="Warren W.C."/>
        </authorList>
    </citation>
    <scope>NUCLEOTIDE SEQUENCE [LARGE SCALE GENOMIC DNA]</scope>
</reference>
<evidence type="ECO:0000256" key="5">
    <source>
        <dbReference type="ARBA" id="ARBA00023157"/>
    </source>
</evidence>
<accession>A0A4W3HZ21</accession>
<evidence type="ECO:0000256" key="2">
    <source>
        <dbReference type="ARBA" id="ARBA00022525"/>
    </source>
</evidence>
<evidence type="ECO:0000256" key="1">
    <source>
        <dbReference type="ARBA" id="ARBA00004613"/>
    </source>
</evidence>
<dbReference type="InterPro" id="IPR002181">
    <property type="entry name" value="Fibrinogen_a/b/g_C_dom"/>
</dbReference>
<feature type="chain" id="PRO_5021248289" evidence="7">
    <location>
        <begin position="20"/>
        <end position="279"/>
    </location>
</feature>
<dbReference type="SMART" id="SM00186">
    <property type="entry name" value="FBG"/>
    <property type="match status" value="1"/>
</dbReference>
<gene>
    <name evidence="9" type="primary">LOC103180431</name>
</gene>
<dbReference type="PROSITE" id="PS51406">
    <property type="entry name" value="FIBRINOGEN_C_2"/>
    <property type="match status" value="1"/>
</dbReference>
<feature type="signal peptide" evidence="7">
    <location>
        <begin position="1"/>
        <end position="19"/>
    </location>
</feature>
<dbReference type="GeneID" id="103180431"/>
<keyword evidence="3 7" id="KW-0732">Signal</keyword>
<dbReference type="Pfam" id="PF00147">
    <property type="entry name" value="Fibrinogen_C"/>
    <property type="match status" value="1"/>
</dbReference>